<gene>
    <name evidence="1" type="ORF">DM48_3409</name>
</gene>
<dbReference type="AlphaFoldDB" id="A0AAW3F8D2"/>
<accession>A0AAW3F8D2</accession>
<evidence type="ECO:0000313" key="2">
    <source>
        <dbReference type="Proteomes" id="UP000029590"/>
    </source>
</evidence>
<protein>
    <recommendedName>
        <fullName evidence="3">Aspartyl/asparaginy/proline hydroxylase domain-containing protein</fullName>
    </recommendedName>
</protein>
<organism evidence="1 2">
    <name type="scientific">Burkholderia gladioli</name>
    <name type="common">Pseudomonas marginata</name>
    <name type="synonym">Phytomonas marginata</name>
    <dbReference type="NCBI Taxonomy" id="28095"/>
    <lineage>
        <taxon>Bacteria</taxon>
        <taxon>Pseudomonadati</taxon>
        <taxon>Pseudomonadota</taxon>
        <taxon>Betaproteobacteria</taxon>
        <taxon>Burkholderiales</taxon>
        <taxon>Burkholderiaceae</taxon>
        <taxon>Burkholderia</taxon>
    </lineage>
</organism>
<dbReference type="RefSeq" id="WP_059443132.1">
    <property type="nucleotide sequence ID" value="NZ_KN150849.1"/>
</dbReference>
<sequence>MAKPLGEICGSVALPALVIAEAGKLAAEVFSAAEEQAFCGDEVETLSVPAWALQDGPAWLPDLQALGYRRELADVFGRERRELLVATPGVEPHADDEGLVLMIVLHNDGLMFKQGRVKYAPNAGDWFVFDDRKAHGVDGGTDDGREMFVGWNIPIERI</sequence>
<evidence type="ECO:0000313" key="1">
    <source>
        <dbReference type="EMBL" id="KGC17449.1"/>
    </source>
</evidence>
<reference evidence="1 2" key="1">
    <citation type="submission" date="2014-04" db="EMBL/GenBank/DDBJ databases">
        <authorList>
            <person name="Bishop-Lilly K.A."/>
            <person name="Broomall S.M."/>
            <person name="Chain P.S."/>
            <person name="Chertkov O."/>
            <person name="Coyne S.R."/>
            <person name="Daligault H.E."/>
            <person name="Davenport K.W."/>
            <person name="Erkkila T."/>
            <person name="Frey K.G."/>
            <person name="Gibbons H.S."/>
            <person name="Gu W."/>
            <person name="Jaissle J."/>
            <person name="Johnson S.L."/>
            <person name="Koroleva G.I."/>
            <person name="Ladner J.T."/>
            <person name="Lo C.-C."/>
            <person name="Minogue T.D."/>
            <person name="Munk C."/>
            <person name="Palacios G.F."/>
            <person name="Redden C.L."/>
            <person name="Rosenzweig C.N."/>
            <person name="Scholz M.B."/>
            <person name="Teshima H."/>
            <person name="Xu Y."/>
        </authorList>
    </citation>
    <scope>NUCLEOTIDE SEQUENCE [LARGE SCALE GENOMIC DNA]</scope>
    <source>
        <strain evidence="2">gladioli</strain>
    </source>
</reference>
<comment type="caution">
    <text evidence="1">The sequence shown here is derived from an EMBL/GenBank/DDBJ whole genome shotgun (WGS) entry which is preliminary data.</text>
</comment>
<name>A0AAW3F8D2_BURGA</name>
<evidence type="ECO:0008006" key="3">
    <source>
        <dbReference type="Google" id="ProtNLM"/>
    </source>
</evidence>
<dbReference type="Proteomes" id="UP000029590">
    <property type="component" value="Unassembled WGS sequence"/>
</dbReference>
<proteinExistence type="predicted"/>
<dbReference type="EMBL" id="JPGG01000015">
    <property type="protein sequence ID" value="KGC17449.1"/>
    <property type="molecule type" value="Genomic_DNA"/>
</dbReference>